<reference evidence="2" key="1">
    <citation type="journal article" date="2019" name="Int. J. Syst. Evol. Microbiol.">
        <title>The Global Catalogue of Microorganisms (GCM) 10K type strain sequencing project: providing services to taxonomists for standard genome sequencing and annotation.</title>
        <authorList>
            <consortium name="The Broad Institute Genomics Platform"/>
            <consortium name="The Broad Institute Genome Sequencing Center for Infectious Disease"/>
            <person name="Wu L."/>
            <person name="Ma J."/>
        </authorList>
    </citation>
    <scope>NUCLEOTIDE SEQUENCE [LARGE SCALE GENOMIC DNA]</scope>
    <source>
        <strain evidence="2">JCM 18423</strain>
    </source>
</reference>
<accession>A0ABP9M5S0</accession>
<comment type="caution">
    <text evidence="1">The sequence shown here is derived from an EMBL/GenBank/DDBJ whole genome shotgun (WGS) entry which is preliminary data.</text>
</comment>
<dbReference type="RefSeq" id="WP_345371182.1">
    <property type="nucleotide sequence ID" value="NZ_BAABKD010000011.1"/>
</dbReference>
<dbReference type="EMBL" id="BAABKD010000011">
    <property type="protein sequence ID" value="GAA5091617.1"/>
    <property type="molecule type" value="Genomic_DNA"/>
</dbReference>
<evidence type="ECO:0000313" key="2">
    <source>
        <dbReference type="Proteomes" id="UP001500227"/>
    </source>
</evidence>
<dbReference type="Proteomes" id="UP001500227">
    <property type="component" value="Unassembled WGS sequence"/>
</dbReference>
<proteinExistence type="predicted"/>
<name>A0ABP9M5S0_9BURK</name>
<gene>
    <name evidence="1" type="ORF">GCM10023337_17610</name>
</gene>
<evidence type="ECO:0000313" key="1">
    <source>
        <dbReference type="EMBL" id="GAA5091617.1"/>
    </source>
</evidence>
<sequence length="107" mass="12017">MTKVTLEQFRQQVKPAGRSKLDPFCDEIVALHRDGYSLDQILEFLVLNEVQVAKSTLHGFIKRRVGEQSLLSRKKVFSGSITKSQGGFVGFNPPVWADPKTNVDDLI</sequence>
<protein>
    <submittedName>
        <fullName evidence="1">Uncharacterized protein</fullName>
    </submittedName>
</protein>
<organism evidence="1 2">
    <name type="scientific">Paenalcaligenes hermetiae</name>
    <dbReference type="NCBI Taxonomy" id="1157987"/>
    <lineage>
        <taxon>Bacteria</taxon>
        <taxon>Pseudomonadati</taxon>
        <taxon>Pseudomonadota</taxon>
        <taxon>Betaproteobacteria</taxon>
        <taxon>Burkholderiales</taxon>
        <taxon>Alcaligenaceae</taxon>
        <taxon>Paenalcaligenes</taxon>
    </lineage>
</organism>
<keyword evidence="2" id="KW-1185">Reference proteome</keyword>